<evidence type="ECO:0000259" key="3">
    <source>
        <dbReference type="PROSITE" id="PS50222"/>
    </source>
</evidence>
<evidence type="ECO:0000256" key="2">
    <source>
        <dbReference type="SAM" id="MobiDB-lite"/>
    </source>
</evidence>
<dbReference type="CDD" id="cd00051">
    <property type="entry name" value="EFh"/>
    <property type="match status" value="1"/>
</dbReference>
<comment type="caution">
    <text evidence="4">The sequence shown here is derived from an EMBL/GenBank/DDBJ whole genome shotgun (WGS) entry which is preliminary data.</text>
</comment>
<evidence type="ECO:0000313" key="4">
    <source>
        <dbReference type="EMBL" id="KRX04093.1"/>
    </source>
</evidence>
<dbReference type="EMBL" id="LDAU01000121">
    <property type="protein sequence ID" value="KRX04093.1"/>
    <property type="molecule type" value="Genomic_DNA"/>
</dbReference>
<dbReference type="Pfam" id="PF13499">
    <property type="entry name" value="EF-hand_7"/>
    <property type="match status" value="1"/>
</dbReference>
<feature type="compositionally biased region" description="Basic and acidic residues" evidence="2">
    <location>
        <begin position="30"/>
        <end position="60"/>
    </location>
</feature>
<evidence type="ECO:0000256" key="1">
    <source>
        <dbReference type="ARBA" id="ARBA00022837"/>
    </source>
</evidence>
<organism evidence="4 5">
    <name type="scientific">Pseudocohnilembus persalinus</name>
    <name type="common">Ciliate</name>
    <dbReference type="NCBI Taxonomy" id="266149"/>
    <lineage>
        <taxon>Eukaryota</taxon>
        <taxon>Sar</taxon>
        <taxon>Alveolata</taxon>
        <taxon>Ciliophora</taxon>
        <taxon>Intramacronucleata</taxon>
        <taxon>Oligohymenophorea</taxon>
        <taxon>Scuticociliatia</taxon>
        <taxon>Philasterida</taxon>
        <taxon>Pseudocohnilembidae</taxon>
        <taxon>Pseudocohnilembus</taxon>
    </lineage>
</organism>
<dbReference type="PANTHER" id="PTHR47500">
    <property type="entry name" value="EF-HAND CALCIUM-BINDING DOMAIN-CONTAINING PROTEIN"/>
    <property type="match status" value="1"/>
</dbReference>
<feature type="domain" description="EF-hand" evidence="3">
    <location>
        <begin position="59"/>
        <end position="94"/>
    </location>
</feature>
<gene>
    <name evidence="4" type="ORF">PPERSA_08308</name>
</gene>
<protein>
    <recommendedName>
        <fullName evidence="3">EF-hand domain-containing protein</fullName>
    </recommendedName>
</protein>
<dbReference type="PROSITE" id="PS50222">
    <property type="entry name" value="EF_HAND_2"/>
    <property type="match status" value="2"/>
</dbReference>
<dbReference type="Gene3D" id="1.10.238.10">
    <property type="entry name" value="EF-hand"/>
    <property type="match status" value="1"/>
</dbReference>
<feature type="compositionally biased region" description="Low complexity" evidence="2">
    <location>
        <begin position="11"/>
        <end position="29"/>
    </location>
</feature>
<evidence type="ECO:0000313" key="5">
    <source>
        <dbReference type="Proteomes" id="UP000054937"/>
    </source>
</evidence>
<dbReference type="GO" id="GO:0005509">
    <property type="term" value="F:calcium ion binding"/>
    <property type="evidence" value="ECO:0007669"/>
    <property type="project" value="InterPro"/>
</dbReference>
<dbReference type="InterPro" id="IPR002048">
    <property type="entry name" value="EF_hand_dom"/>
</dbReference>
<dbReference type="InterPro" id="IPR018247">
    <property type="entry name" value="EF_Hand_1_Ca_BS"/>
</dbReference>
<keyword evidence="5" id="KW-1185">Reference proteome</keyword>
<feature type="compositionally biased region" description="Basic and acidic residues" evidence="2">
    <location>
        <begin position="1"/>
        <end position="10"/>
    </location>
</feature>
<dbReference type="Proteomes" id="UP000054937">
    <property type="component" value="Unassembled WGS sequence"/>
</dbReference>
<feature type="domain" description="EF-hand" evidence="3">
    <location>
        <begin position="95"/>
        <end position="130"/>
    </location>
</feature>
<reference evidence="4 5" key="1">
    <citation type="journal article" date="2015" name="Sci. Rep.">
        <title>Genome of the facultative scuticociliatosis pathogen Pseudocohnilembus persalinus provides insight into its virulence through horizontal gene transfer.</title>
        <authorList>
            <person name="Xiong J."/>
            <person name="Wang G."/>
            <person name="Cheng J."/>
            <person name="Tian M."/>
            <person name="Pan X."/>
            <person name="Warren A."/>
            <person name="Jiang C."/>
            <person name="Yuan D."/>
            <person name="Miao W."/>
        </authorList>
    </citation>
    <scope>NUCLEOTIDE SEQUENCE [LARGE SCALE GENOMIC DNA]</scope>
    <source>
        <strain evidence="4">36N120E</strain>
    </source>
</reference>
<dbReference type="SUPFAM" id="SSF47473">
    <property type="entry name" value="EF-hand"/>
    <property type="match status" value="1"/>
</dbReference>
<dbReference type="OMA" id="VEDQPNA"/>
<accession>A0A0V0QPJ8</accession>
<proteinExistence type="predicted"/>
<name>A0A0V0QPJ8_PSEPJ</name>
<dbReference type="InParanoid" id="A0A0V0QPJ8"/>
<dbReference type="InterPro" id="IPR011992">
    <property type="entry name" value="EF-hand-dom_pair"/>
</dbReference>
<feature type="region of interest" description="Disordered" evidence="2">
    <location>
        <begin position="1"/>
        <end position="60"/>
    </location>
</feature>
<dbReference type="InterPro" id="IPR043520">
    <property type="entry name" value="SPT21"/>
</dbReference>
<keyword evidence="1" id="KW-0106">Calcium</keyword>
<sequence length="444" mass="51883">MSEEQEKQSEKSNQPQLQENQDQQQQNKQIENESKLENSKQNREQNESENQNEKQIQKDSQEAIREVFNKFDKDGNGTIDFEEIGALSKELGAEINEEEIIKIFQELDDNNDGKIDFYEFWNWWSYYGESKGDLSVKLQALLEHPDGENLINKIGEIIDLDTKNKDKIAFILRFKAQDGKQNDLISKLKQTIEEIKDIIGEIMGPTIVTMVETLDINVIPFEENWALLYIKVDEELVSDYIQQKQVQKLKGMIEKAQLKLECRIGLKNSLQQMFDQPEKKFIKSFLEGFLIEGKIEMNKGFLNHFRQLIHPILAQKRIKKWNEQFALLSLIYATKFHLQFKDIDNVEEFLEGLGLSEITKNQPTNEEMIKEIFVEEFIDSGRDGILTDKESPVPGIIKKFEEIGVGQIQFECIFQNNYINLEGDFRGIGDIYKMIMKELKNQEE</sequence>
<dbReference type="SMART" id="SM00054">
    <property type="entry name" value="EFh"/>
    <property type="match status" value="2"/>
</dbReference>
<dbReference type="PANTHER" id="PTHR47500:SF3">
    <property type="entry name" value="EF-HAND DOMAIN-CONTAINING PROTEIN"/>
    <property type="match status" value="1"/>
</dbReference>
<dbReference type="PROSITE" id="PS00018">
    <property type="entry name" value="EF_HAND_1"/>
    <property type="match status" value="2"/>
</dbReference>
<dbReference type="OrthoDB" id="293868at2759"/>
<dbReference type="AlphaFoldDB" id="A0A0V0QPJ8"/>